<evidence type="ECO:0000256" key="4">
    <source>
        <dbReference type="ARBA" id="ARBA00023157"/>
    </source>
</evidence>
<accession>A0A6A4WN64</accession>
<keyword evidence="3 5" id="KW-0720">Serine protease</keyword>
<dbReference type="SMART" id="SM00020">
    <property type="entry name" value="Tryp_SPc"/>
    <property type="match status" value="1"/>
</dbReference>
<dbReference type="PRINTS" id="PR00722">
    <property type="entry name" value="CHYMOTRYPSIN"/>
</dbReference>
<dbReference type="InterPro" id="IPR033116">
    <property type="entry name" value="TRYPSIN_SER"/>
</dbReference>
<gene>
    <name evidence="8" type="primary">F9_11</name>
    <name evidence="8" type="ORF">FJT64_020013</name>
</gene>
<dbReference type="InterPro" id="IPR043504">
    <property type="entry name" value="Peptidase_S1_PA_chymotrypsin"/>
</dbReference>
<dbReference type="OrthoDB" id="6364259at2759"/>
<proteinExistence type="predicted"/>
<dbReference type="Pfam" id="PF00089">
    <property type="entry name" value="Trypsin"/>
    <property type="match status" value="1"/>
</dbReference>
<dbReference type="Gene3D" id="2.40.10.10">
    <property type="entry name" value="Trypsin-like serine proteases"/>
    <property type="match status" value="1"/>
</dbReference>
<dbReference type="CDD" id="cd00190">
    <property type="entry name" value="Tryp_SPc"/>
    <property type="match status" value="1"/>
</dbReference>
<name>A0A6A4WN64_AMPAM</name>
<reference evidence="8 9" key="1">
    <citation type="submission" date="2019-07" db="EMBL/GenBank/DDBJ databases">
        <title>Draft genome assembly of a fouling barnacle, Amphibalanus amphitrite (Darwin, 1854): The first reference genome for Thecostraca.</title>
        <authorList>
            <person name="Kim W."/>
        </authorList>
    </citation>
    <scope>NUCLEOTIDE SEQUENCE [LARGE SCALE GENOMIC DNA]</scope>
    <source>
        <strain evidence="8">SNU_AA5</strain>
        <tissue evidence="8">Soma without cirri and trophi</tissue>
    </source>
</reference>
<dbReference type="PROSITE" id="PS00134">
    <property type="entry name" value="TRYPSIN_HIS"/>
    <property type="match status" value="1"/>
</dbReference>
<feature type="signal peptide" evidence="6">
    <location>
        <begin position="1"/>
        <end position="19"/>
    </location>
</feature>
<dbReference type="PROSITE" id="PS50240">
    <property type="entry name" value="TRYPSIN_DOM"/>
    <property type="match status" value="1"/>
</dbReference>
<evidence type="ECO:0000313" key="8">
    <source>
        <dbReference type="EMBL" id="KAF0308807.1"/>
    </source>
</evidence>
<protein>
    <submittedName>
        <fullName evidence="8">Coagulation factor IX</fullName>
    </submittedName>
</protein>
<dbReference type="PANTHER" id="PTHR24252">
    <property type="entry name" value="ACROSIN-RELATED"/>
    <property type="match status" value="1"/>
</dbReference>
<keyword evidence="1 5" id="KW-0645">Protease</keyword>
<evidence type="ECO:0000259" key="7">
    <source>
        <dbReference type="PROSITE" id="PS50240"/>
    </source>
</evidence>
<dbReference type="InterPro" id="IPR018114">
    <property type="entry name" value="TRYPSIN_HIS"/>
</dbReference>
<evidence type="ECO:0000256" key="2">
    <source>
        <dbReference type="ARBA" id="ARBA00022801"/>
    </source>
</evidence>
<dbReference type="Proteomes" id="UP000440578">
    <property type="component" value="Unassembled WGS sequence"/>
</dbReference>
<dbReference type="PROSITE" id="PS00135">
    <property type="entry name" value="TRYPSIN_SER"/>
    <property type="match status" value="1"/>
</dbReference>
<dbReference type="EMBL" id="VIIS01000461">
    <property type="protein sequence ID" value="KAF0308807.1"/>
    <property type="molecule type" value="Genomic_DNA"/>
</dbReference>
<evidence type="ECO:0000256" key="6">
    <source>
        <dbReference type="SAM" id="SignalP"/>
    </source>
</evidence>
<comment type="caution">
    <text evidence="8">The sequence shown here is derived from an EMBL/GenBank/DDBJ whole genome shotgun (WGS) entry which is preliminary data.</text>
</comment>
<keyword evidence="2 5" id="KW-0378">Hydrolase</keyword>
<dbReference type="AlphaFoldDB" id="A0A6A4WN64"/>
<dbReference type="PANTHER" id="PTHR24252:SF7">
    <property type="entry name" value="HYALIN"/>
    <property type="match status" value="1"/>
</dbReference>
<keyword evidence="6" id="KW-0732">Signal</keyword>
<sequence>MQLRLLLWTLAALAAAAAALNVADVPCGKRRAATKIVGGSGARPGQFPWLVSLQLDGEPWCGGTLVSQWFVVTAAHCLKNMKADRFSVVAGEHDLTQHEGKEQRLPVQAIALHPEYRVGKFRHDLAVLRLAQPAVWGGRVQPACLPTSDQAEAVLNRTATVAGWGWTAKVRDGGERADRLRTVSVPVMGPHECTDWFAAAGRKNRLHAGQLCAGFKEGGRDGCQGDSGGPLLLPLEGRSTLVGVVSAGIGCGRPGLPGVYTDVSHYMGWIKKIGHKDDTVTVFIFDSLISVGC</sequence>
<keyword evidence="4" id="KW-1015">Disulfide bond</keyword>
<dbReference type="SUPFAM" id="SSF50494">
    <property type="entry name" value="Trypsin-like serine proteases"/>
    <property type="match status" value="1"/>
</dbReference>
<evidence type="ECO:0000256" key="3">
    <source>
        <dbReference type="ARBA" id="ARBA00022825"/>
    </source>
</evidence>
<keyword evidence="9" id="KW-1185">Reference proteome</keyword>
<evidence type="ECO:0000313" key="9">
    <source>
        <dbReference type="Proteomes" id="UP000440578"/>
    </source>
</evidence>
<dbReference type="InterPro" id="IPR001254">
    <property type="entry name" value="Trypsin_dom"/>
</dbReference>
<dbReference type="GO" id="GO:0004252">
    <property type="term" value="F:serine-type endopeptidase activity"/>
    <property type="evidence" value="ECO:0007669"/>
    <property type="project" value="InterPro"/>
</dbReference>
<dbReference type="GO" id="GO:0006508">
    <property type="term" value="P:proteolysis"/>
    <property type="evidence" value="ECO:0007669"/>
    <property type="project" value="UniProtKB-KW"/>
</dbReference>
<feature type="domain" description="Peptidase S1" evidence="7">
    <location>
        <begin position="36"/>
        <end position="275"/>
    </location>
</feature>
<dbReference type="InterPro" id="IPR009003">
    <property type="entry name" value="Peptidase_S1_PA"/>
</dbReference>
<organism evidence="8 9">
    <name type="scientific">Amphibalanus amphitrite</name>
    <name type="common">Striped barnacle</name>
    <name type="synonym">Balanus amphitrite</name>
    <dbReference type="NCBI Taxonomy" id="1232801"/>
    <lineage>
        <taxon>Eukaryota</taxon>
        <taxon>Metazoa</taxon>
        <taxon>Ecdysozoa</taxon>
        <taxon>Arthropoda</taxon>
        <taxon>Crustacea</taxon>
        <taxon>Multicrustacea</taxon>
        <taxon>Cirripedia</taxon>
        <taxon>Thoracica</taxon>
        <taxon>Thoracicalcarea</taxon>
        <taxon>Balanomorpha</taxon>
        <taxon>Balanoidea</taxon>
        <taxon>Balanidae</taxon>
        <taxon>Amphibalaninae</taxon>
        <taxon>Amphibalanus</taxon>
    </lineage>
</organism>
<feature type="chain" id="PRO_5025433027" evidence="6">
    <location>
        <begin position="20"/>
        <end position="293"/>
    </location>
</feature>
<dbReference type="FunFam" id="2.40.10.10:FF:000006">
    <property type="entry name" value="Serine proteinase stubble"/>
    <property type="match status" value="1"/>
</dbReference>
<evidence type="ECO:0000256" key="5">
    <source>
        <dbReference type="RuleBase" id="RU363034"/>
    </source>
</evidence>
<dbReference type="InterPro" id="IPR001314">
    <property type="entry name" value="Peptidase_S1A"/>
</dbReference>
<evidence type="ECO:0000256" key="1">
    <source>
        <dbReference type="ARBA" id="ARBA00022670"/>
    </source>
</evidence>